<reference evidence="1 2" key="1">
    <citation type="submission" date="2016-10" db="EMBL/GenBank/DDBJ databases">
        <authorList>
            <person name="de Groot N.N."/>
        </authorList>
    </citation>
    <scope>NUCLEOTIDE SEQUENCE [LARGE SCALE GENOMIC DNA]</scope>
    <source>
        <strain evidence="1 2">CGMCC 1.7031</strain>
    </source>
</reference>
<name>A0A1G5IJ71_9FLAO</name>
<evidence type="ECO:0000313" key="1">
    <source>
        <dbReference type="EMBL" id="SCY75468.1"/>
    </source>
</evidence>
<protein>
    <recommendedName>
        <fullName evidence="3">DUF1579 domain-containing protein</fullName>
    </recommendedName>
</protein>
<dbReference type="PROSITE" id="PS51257">
    <property type="entry name" value="PROKAR_LIPOPROTEIN"/>
    <property type="match status" value="1"/>
</dbReference>
<dbReference type="STRING" id="490189.SAMN02927903_02251"/>
<dbReference type="InterPro" id="IPR011473">
    <property type="entry name" value="DUF1579"/>
</dbReference>
<evidence type="ECO:0000313" key="2">
    <source>
        <dbReference type="Proteomes" id="UP000199354"/>
    </source>
</evidence>
<keyword evidence="2" id="KW-1185">Reference proteome</keyword>
<proteinExistence type="predicted"/>
<organism evidence="1 2">
    <name type="scientific">Flavobacterium caeni</name>
    <dbReference type="NCBI Taxonomy" id="490189"/>
    <lineage>
        <taxon>Bacteria</taxon>
        <taxon>Pseudomonadati</taxon>
        <taxon>Bacteroidota</taxon>
        <taxon>Flavobacteriia</taxon>
        <taxon>Flavobacteriales</taxon>
        <taxon>Flavobacteriaceae</taxon>
        <taxon>Flavobacterium</taxon>
    </lineage>
</organism>
<gene>
    <name evidence="1" type="ORF">SAMN02927903_02251</name>
</gene>
<evidence type="ECO:0008006" key="3">
    <source>
        <dbReference type="Google" id="ProtNLM"/>
    </source>
</evidence>
<dbReference type="AlphaFoldDB" id="A0A1G5IJ71"/>
<accession>A0A1G5IJ71</accession>
<dbReference type="Proteomes" id="UP000199354">
    <property type="component" value="Unassembled WGS sequence"/>
</dbReference>
<dbReference type="RefSeq" id="WP_091143644.1">
    <property type="nucleotide sequence ID" value="NZ_FMVF01000010.1"/>
</dbReference>
<dbReference type="Pfam" id="PF07617">
    <property type="entry name" value="DUF1579"/>
    <property type="match status" value="1"/>
</dbReference>
<sequence>MKKTMLTLAAVILVATACKKTEETPPADAAVAVDTIAVADETAEAAQPMDSAAMMKAWEAYATPGDPHKMLAAESGNWSAESTMYMSANDPNPMKMAMTSTTKMVMGGRYQESRYSGNMMGQPFEGLATVGYNNASKKFESNWIDNMGTGVMQMSGEYDAATKTINLAGECMDPMTGKTKKMRETWKIVDDNTRKMTLYDTDPSGKEFKSMEIVQTRKK</sequence>
<dbReference type="EMBL" id="FMVF01000010">
    <property type="protein sequence ID" value="SCY75468.1"/>
    <property type="molecule type" value="Genomic_DNA"/>
</dbReference>
<dbReference type="OrthoDB" id="277821at2"/>